<dbReference type="SUPFAM" id="SSF53474">
    <property type="entry name" value="alpha/beta-Hydrolases"/>
    <property type="match status" value="1"/>
</dbReference>
<dbReference type="Proteomes" id="UP000465306">
    <property type="component" value="Unassembled WGS sequence"/>
</dbReference>
<reference evidence="3" key="3">
    <citation type="submission" date="2020-11" db="EMBL/GenBank/DDBJ databases">
        <title>Intraspecies plasmid and genomic variation of Mycobacterium kubicae revealed by the complete genome sequences of two clinical isolates.</title>
        <authorList>
            <person name="Hendrix J.R."/>
            <person name="Epperson L.E."/>
            <person name="Honda J.R."/>
            <person name="Strong M."/>
        </authorList>
    </citation>
    <scope>NUCLEOTIDE SEQUENCE</scope>
    <source>
        <strain evidence="3">JCM 13573</strain>
    </source>
</reference>
<dbReference type="KEGG" id="mku:I2456_13670"/>
<evidence type="ECO:0000313" key="4">
    <source>
        <dbReference type="Proteomes" id="UP000465306"/>
    </source>
</evidence>
<dbReference type="InterPro" id="IPR002925">
    <property type="entry name" value="Dienelactn_hydro"/>
</dbReference>
<dbReference type="InterPro" id="IPR029058">
    <property type="entry name" value="AB_hydrolase_fold"/>
</dbReference>
<name>A0AAX1JJ22_9MYCO</name>
<keyword evidence="3" id="KW-0378">Hydrolase</keyword>
<dbReference type="InterPro" id="IPR051049">
    <property type="entry name" value="Dienelactone_hydrolase-like"/>
</dbReference>
<dbReference type="Gene3D" id="3.40.50.1820">
    <property type="entry name" value="alpha/beta hydrolase"/>
    <property type="match status" value="1"/>
</dbReference>
<sequence length="303" mass="31002">MTSLHRYIAEEIAADHVDGLLTRREALRRLALLGVNAATAAALITACATRRESATTPATSGSAPSSGGAVAPPGMANALPTQPITWPGPQGTLQAAWAQAPNSRGAVLVIHENKGLTDWVRSVAGRLAGAGFSALAIDLLSEQGGTAAFRDPAQATAALGTIAPAQFMHDLDSGVAQLRVRAPGQKVAVVGFCFGGGLVWQLLNAGGFGVSAAVPFYGPLPDNPDFHGAKAAVLAIYGALDARVTGSQAAAKAALQGAGLPNEVVIEPGADHAFFNDTGPRYHATAAADAWQRTLDWLGRYLS</sequence>
<dbReference type="Pfam" id="PF01738">
    <property type="entry name" value="DLH"/>
    <property type="match status" value="1"/>
</dbReference>
<accession>A0AAX1JJ22</accession>
<dbReference type="PANTHER" id="PTHR46623:SF6">
    <property type="entry name" value="ALPHA_BETA-HYDROLASES SUPERFAMILY PROTEIN"/>
    <property type="match status" value="1"/>
</dbReference>
<reference evidence="2" key="2">
    <citation type="submission" date="2020-02" db="EMBL/GenBank/DDBJ databases">
        <authorList>
            <person name="Matsumoto Y."/>
            <person name="Kinjo T."/>
            <person name="Motooka D."/>
            <person name="Nabeya D."/>
            <person name="Jung N."/>
            <person name="Uechi K."/>
            <person name="Horii T."/>
            <person name="Iida T."/>
            <person name="Fujita J."/>
            <person name="Nakamura S."/>
        </authorList>
    </citation>
    <scope>NUCLEOTIDE SEQUENCE</scope>
    <source>
        <strain evidence="2">JCM 13573</strain>
    </source>
</reference>
<reference evidence="2 4" key="1">
    <citation type="journal article" date="2019" name="Emerg. Microbes Infect.">
        <title>Comprehensive subspecies identification of 175 nontuberculous mycobacteria species based on 7547 genomic profiles.</title>
        <authorList>
            <person name="Matsumoto Y."/>
            <person name="Kinjo T."/>
            <person name="Motooka D."/>
            <person name="Nabeya D."/>
            <person name="Jung N."/>
            <person name="Uechi K."/>
            <person name="Horii T."/>
            <person name="Iida T."/>
            <person name="Fujita J."/>
            <person name="Nakamura S."/>
        </authorList>
    </citation>
    <scope>NUCLEOTIDE SEQUENCE [LARGE SCALE GENOMIC DNA]</scope>
    <source>
        <strain evidence="2 4">JCM 13573</strain>
    </source>
</reference>
<evidence type="ECO:0000313" key="3">
    <source>
        <dbReference type="EMBL" id="QPI40380.1"/>
    </source>
</evidence>
<gene>
    <name evidence="3" type="ORF">I2456_13670</name>
    <name evidence="2" type="ORF">MKUB_26170</name>
</gene>
<dbReference type="EMBL" id="BLKU01000003">
    <property type="protein sequence ID" value="GFG65127.1"/>
    <property type="molecule type" value="Genomic_DNA"/>
</dbReference>
<proteinExistence type="predicted"/>
<keyword evidence="4" id="KW-1185">Reference proteome</keyword>
<feature type="domain" description="Dienelactone hydrolase" evidence="1">
    <location>
        <begin position="101"/>
        <end position="302"/>
    </location>
</feature>
<protein>
    <submittedName>
        <fullName evidence="3">Dienelactone hydrolase family protein</fullName>
    </submittedName>
</protein>
<dbReference type="PANTHER" id="PTHR46623">
    <property type="entry name" value="CARBOXYMETHYLENEBUTENOLIDASE-RELATED"/>
    <property type="match status" value="1"/>
</dbReference>
<evidence type="ECO:0000313" key="5">
    <source>
        <dbReference type="Proteomes" id="UP000663583"/>
    </source>
</evidence>
<evidence type="ECO:0000259" key="1">
    <source>
        <dbReference type="Pfam" id="PF01738"/>
    </source>
</evidence>
<dbReference type="EMBL" id="CP065047">
    <property type="protein sequence ID" value="QPI40380.1"/>
    <property type="molecule type" value="Genomic_DNA"/>
</dbReference>
<organism evidence="3 5">
    <name type="scientific">Mycobacterium kubicae</name>
    <dbReference type="NCBI Taxonomy" id="120959"/>
    <lineage>
        <taxon>Bacteria</taxon>
        <taxon>Bacillati</taxon>
        <taxon>Actinomycetota</taxon>
        <taxon>Actinomycetes</taxon>
        <taxon>Mycobacteriales</taxon>
        <taxon>Mycobacteriaceae</taxon>
        <taxon>Mycobacterium</taxon>
        <taxon>Mycobacterium simiae complex</taxon>
    </lineage>
</organism>
<evidence type="ECO:0000313" key="2">
    <source>
        <dbReference type="EMBL" id="GFG65127.1"/>
    </source>
</evidence>
<dbReference type="AlphaFoldDB" id="A0AAX1JJ22"/>
<dbReference type="Proteomes" id="UP000663583">
    <property type="component" value="Chromosome"/>
</dbReference>
<dbReference type="GO" id="GO:0016787">
    <property type="term" value="F:hydrolase activity"/>
    <property type="evidence" value="ECO:0007669"/>
    <property type="project" value="UniProtKB-KW"/>
</dbReference>
<dbReference type="RefSeq" id="WP_085074337.1">
    <property type="nucleotide sequence ID" value="NZ_BLKU01000003.1"/>
</dbReference>